<dbReference type="EC" id="3.1.3.18" evidence="1"/>
<dbReference type="GO" id="GO:0004713">
    <property type="term" value="F:protein tyrosine kinase activity"/>
    <property type="evidence" value="ECO:0007669"/>
    <property type="project" value="TreeGrafter"/>
</dbReference>
<gene>
    <name evidence="1" type="ORF">HNP76_001377</name>
</gene>
<dbReference type="SUPFAM" id="SSF56784">
    <property type="entry name" value="HAD-like"/>
    <property type="match status" value="1"/>
</dbReference>
<evidence type="ECO:0000313" key="2">
    <source>
        <dbReference type="Proteomes" id="UP000518887"/>
    </source>
</evidence>
<dbReference type="RefSeq" id="WP_184658879.1">
    <property type="nucleotide sequence ID" value="NZ_CP031518.1"/>
</dbReference>
<keyword evidence="1" id="KW-0378">Hydrolase</keyword>
<name>A0A7W8LM14_9SPIR</name>
<sequence>MKAIKDFTHLLFDLDGTLTESGPGIMNSAQYALSYYGINDVPQSTLRKFIGPPLMDSFRDFFGFSEEKAREAMKKYREYFSEKGLFENTVYPKIRESLTALKAQGKHLYVATSKPQIFTDRILEKFELADFFEFVSGADVEETRGEKVQIINYLIEEKKLEKEKQEGKLLMIGDRKHDIIGAHKAGLPCCAVLWGYGNREEFKEFEADYVIEKPEDLLG</sequence>
<dbReference type="InterPro" id="IPR041492">
    <property type="entry name" value="HAD_2"/>
</dbReference>
<dbReference type="Proteomes" id="UP000518887">
    <property type="component" value="Unassembled WGS sequence"/>
</dbReference>
<dbReference type="GO" id="GO:0005829">
    <property type="term" value="C:cytosol"/>
    <property type="evidence" value="ECO:0007669"/>
    <property type="project" value="TreeGrafter"/>
</dbReference>
<dbReference type="Pfam" id="PF13419">
    <property type="entry name" value="HAD_2"/>
    <property type="match status" value="1"/>
</dbReference>
<dbReference type="InterPro" id="IPR050155">
    <property type="entry name" value="HAD-like_hydrolase_sf"/>
</dbReference>
<dbReference type="InterPro" id="IPR036412">
    <property type="entry name" value="HAD-like_sf"/>
</dbReference>
<dbReference type="EMBL" id="JACHFQ010000004">
    <property type="protein sequence ID" value="MBB5226009.1"/>
    <property type="molecule type" value="Genomic_DNA"/>
</dbReference>
<keyword evidence="2" id="KW-1185">Reference proteome</keyword>
<dbReference type="GO" id="GO:0008967">
    <property type="term" value="F:phosphoglycolate phosphatase activity"/>
    <property type="evidence" value="ECO:0007669"/>
    <property type="project" value="UniProtKB-EC"/>
</dbReference>
<evidence type="ECO:0000313" key="1">
    <source>
        <dbReference type="EMBL" id="MBB5226009.1"/>
    </source>
</evidence>
<comment type="caution">
    <text evidence="1">The sequence shown here is derived from an EMBL/GenBank/DDBJ whole genome shotgun (WGS) entry which is preliminary data.</text>
</comment>
<dbReference type="Gene3D" id="1.10.150.240">
    <property type="entry name" value="Putative phosphatase, domain 2"/>
    <property type="match status" value="1"/>
</dbReference>
<dbReference type="AlphaFoldDB" id="A0A7W8LM14"/>
<dbReference type="Gene3D" id="3.40.50.1000">
    <property type="entry name" value="HAD superfamily/HAD-like"/>
    <property type="match status" value="1"/>
</dbReference>
<dbReference type="SFLD" id="SFLDG01129">
    <property type="entry name" value="C1.5:_HAD__Beta-PGM__Phosphata"/>
    <property type="match status" value="1"/>
</dbReference>
<dbReference type="PANTHER" id="PTHR43434:SF20">
    <property type="entry name" value="5'-NUCLEOTIDASE"/>
    <property type="match status" value="1"/>
</dbReference>
<protein>
    <submittedName>
        <fullName evidence="1">Phosphoglycolate phosphatase</fullName>
        <ecNumber evidence="1">3.1.3.18</ecNumber>
    </submittedName>
</protein>
<proteinExistence type="predicted"/>
<dbReference type="InterPro" id="IPR023198">
    <property type="entry name" value="PGP-like_dom2"/>
</dbReference>
<accession>A0A7W8LM14</accession>
<dbReference type="FunFam" id="3.40.50.1000:FF:000022">
    <property type="entry name" value="Phosphoglycolate phosphatase"/>
    <property type="match status" value="1"/>
</dbReference>
<dbReference type="InterPro" id="IPR023214">
    <property type="entry name" value="HAD_sf"/>
</dbReference>
<organism evidence="1 2">
    <name type="scientific">Treponema ruminis</name>
    <dbReference type="NCBI Taxonomy" id="744515"/>
    <lineage>
        <taxon>Bacteria</taxon>
        <taxon>Pseudomonadati</taxon>
        <taxon>Spirochaetota</taxon>
        <taxon>Spirochaetia</taxon>
        <taxon>Spirochaetales</taxon>
        <taxon>Treponemataceae</taxon>
        <taxon>Treponema</taxon>
    </lineage>
</organism>
<dbReference type="SFLD" id="SFLDS00003">
    <property type="entry name" value="Haloacid_Dehalogenase"/>
    <property type="match status" value="1"/>
</dbReference>
<dbReference type="PANTHER" id="PTHR43434">
    <property type="entry name" value="PHOSPHOGLYCOLATE PHOSPHATASE"/>
    <property type="match status" value="1"/>
</dbReference>
<reference evidence="1 2" key="1">
    <citation type="submission" date="2020-08" db="EMBL/GenBank/DDBJ databases">
        <title>Genomic Encyclopedia of Type Strains, Phase IV (KMG-IV): sequencing the most valuable type-strain genomes for metagenomic binning, comparative biology and taxonomic classification.</title>
        <authorList>
            <person name="Goeker M."/>
        </authorList>
    </citation>
    <scope>NUCLEOTIDE SEQUENCE [LARGE SCALE GENOMIC DNA]</scope>
    <source>
        <strain evidence="1 2">DSM 103462</strain>
    </source>
</reference>